<name>A0ABQ6ITA7_9MICO</name>
<dbReference type="Proteomes" id="UP001157126">
    <property type="component" value="Unassembled WGS sequence"/>
</dbReference>
<feature type="domain" description="N-acetyltransferase" evidence="1">
    <location>
        <begin position="118"/>
        <end position="262"/>
    </location>
</feature>
<protein>
    <recommendedName>
        <fullName evidence="1">N-acetyltransferase domain-containing protein</fullName>
    </recommendedName>
</protein>
<gene>
    <name evidence="2" type="ORF">GCM10025883_20040</name>
</gene>
<dbReference type="Gene3D" id="3.40.630.30">
    <property type="match status" value="1"/>
</dbReference>
<dbReference type="EMBL" id="BSUO01000001">
    <property type="protein sequence ID" value="GMA39959.1"/>
    <property type="molecule type" value="Genomic_DNA"/>
</dbReference>
<comment type="caution">
    <text evidence="2">The sequence shown here is derived from an EMBL/GenBank/DDBJ whole genome shotgun (WGS) entry which is preliminary data.</text>
</comment>
<dbReference type="RefSeq" id="WP_284303746.1">
    <property type="nucleotide sequence ID" value="NZ_BSUO01000001.1"/>
</dbReference>
<evidence type="ECO:0000313" key="3">
    <source>
        <dbReference type="Proteomes" id="UP001157126"/>
    </source>
</evidence>
<dbReference type="Pfam" id="PF00583">
    <property type="entry name" value="Acetyltransf_1"/>
    <property type="match status" value="1"/>
</dbReference>
<dbReference type="PROSITE" id="PS51186">
    <property type="entry name" value="GNAT"/>
    <property type="match status" value="1"/>
</dbReference>
<evidence type="ECO:0000259" key="1">
    <source>
        <dbReference type="PROSITE" id="PS51186"/>
    </source>
</evidence>
<dbReference type="InterPro" id="IPR016181">
    <property type="entry name" value="Acyl_CoA_acyltransferase"/>
</dbReference>
<reference evidence="3" key="1">
    <citation type="journal article" date="2019" name="Int. J. Syst. Evol. Microbiol.">
        <title>The Global Catalogue of Microorganisms (GCM) 10K type strain sequencing project: providing services to taxonomists for standard genome sequencing and annotation.</title>
        <authorList>
            <consortium name="The Broad Institute Genomics Platform"/>
            <consortium name="The Broad Institute Genome Sequencing Center for Infectious Disease"/>
            <person name="Wu L."/>
            <person name="Ma J."/>
        </authorList>
    </citation>
    <scope>NUCLEOTIDE SEQUENCE [LARGE SCALE GENOMIC DNA]</scope>
    <source>
        <strain evidence="3">NBRC 113072</strain>
    </source>
</reference>
<accession>A0ABQ6ITA7</accession>
<sequence length="262" mass="28476">MHLVEVASRADLVTLTGDGGVFARLDPAADVWGWALGSTVGVMRASAARAPSLFVWGPQVGAFLDALIEREMLTRHAIGGVSVPRPEAQQITQRFEVLGGGDWDWMWTTRRTGDTHTAGHRIVELDDTRDCEEITALAAVENPRFEGFPGTGHSEVWLGVRDDAGALIACGAVQRLPAGTAHLGGILVAAAHRRHGLGRAISAALTDRMVETEGVHARHVRGQRRRPRALREPRLRRGQAVGEQTRRLPGRYAHLGVTRVRL</sequence>
<evidence type="ECO:0000313" key="2">
    <source>
        <dbReference type="EMBL" id="GMA39959.1"/>
    </source>
</evidence>
<dbReference type="InterPro" id="IPR000182">
    <property type="entry name" value="GNAT_dom"/>
</dbReference>
<proteinExistence type="predicted"/>
<organism evidence="2 3">
    <name type="scientific">Mobilicoccus caccae</name>
    <dbReference type="NCBI Taxonomy" id="1859295"/>
    <lineage>
        <taxon>Bacteria</taxon>
        <taxon>Bacillati</taxon>
        <taxon>Actinomycetota</taxon>
        <taxon>Actinomycetes</taxon>
        <taxon>Micrococcales</taxon>
        <taxon>Dermatophilaceae</taxon>
        <taxon>Mobilicoccus</taxon>
    </lineage>
</organism>
<dbReference type="SUPFAM" id="SSF55729">
    <property type="entry name" value="Acyl-CoA N-acyltransferases (Nat)"/>
    <property type="match status" value="1"/>
</dbReference>
<keyword evidence="3" id="KW-1185">Reference proteome</keyword>